<comment type="caution">
    <text evidence="1">The sequence shown here is derived from an EMBL/GenBank/DDBJ whole genome shotgun (WGS) entry which is preliminary data.</text>
</comment>
<evidence type="ECO:0000313" key="2">
    <source>
        <dbReference type="Proteomes" id="UP001190700"/>
    </source>
</evidence>
<protein>
    <submittedName>
        <fullName evidence="1">Uncharacterized protein</fullName>
    </submittedName>
</protein>
<dbReference type="AlphaFoldDB" id="A0AAE0FA36"/>
<sequence length="219" mass="24118">MTSNSIVALPSSSPVPEAGFFRGPFLPGVTGAVQAGKAAWISASPANAAHLTHSTNKCWPDGEPMFKVGDMSTRGDGKLINRQPRTIHQIITSIQNEGQCLKQDSWQHTVNQREVKQDAAHISSLRWDHAQSQIPNLKSEFGHSGHQKNGGNGAAANHLKAAVESKSKFRRMVFHIDASLAEERRDAEYKAKCLKYMKADKFPSHDPKTGLPITRFIHF</sequence>
<proteinExistence type="predicted"/>
<name>A0AAE0FA36_9CHLO</name>
<evidence type="ECO:0000313" key="1">
    <source>
        <dbReference type="EMBL" id="KAK3255897.1"/>
    </source>
</evidence>
<gene>
    <name evidence="1" type="ORF">CYMTET_34946</name>
</gene>
<organism evidence="1 2">
    <name type="scientific">Cymbomonas tetramitiformis</name>
    <dbReference type="NCBI Taxonomy" id="36881"/>
    <lineage>
        <taxon>Eukaryota</taxon>
        <taxon>Viridiplantae</taxon>
        <taxon>Chlorophyta</taxon>
        <taxon>Pyramimonadophyceae</taxon>
        <taxon>Pyramimonadales</taxon>
        <taxon>Pyramimonadaceae</taxon>
        <taxon>Cymbomonas</taxon>
    </lineage>
</organism>
<dbReference type="EMBL" id="LGRX02022153">
    <property type="protein sequence ID" value="KAK3255897.1"/>
    <property type="molecule type" value="Genomic_DNA"/>
</dbReference>
<reference evidence="1 2" key="1">
    <citation type="journal article" date="2015" name="Genome Biol. Evol.">
        <title>Comparative Genomics of a Bacterivorous Green Alga Reveals Evolutionary Causalities and Consequences of Phago-Mixotrophic Mode of Nutrition.</title>
        <authorList>
            <person name="Burns J.A."/>
            <person name="Paasch A."/>
            <person name="Narechania A."/>
            <person name="Kim E."/>
        </authorList>
    </citation>
    <scope>NUCLEOTIDE SEQUENCE [LARGE SCALE GENOMIC DNA]</scope>
    <source>
        <strain evidence="1 2">PLY_AMNH</strain>
    </source>
</reference>
<dbReference type="Proteomes" id="UP001190700">
    <property type="component" value="Unassembled WGS sequence"/>
</dbReference>
<accession>A0AAE0FA36</accession>
<keyword evidence="2" id="KW-1185">Reference proteome</keyword>